<keyword evidence="6" id="KW-0732">Signal</keyword>
<dbReference type="InterPro" id="IPR001480">
    <property type="entry name" value="Bulb-type_lectin_dom"/>
</dbReference>
<comment type="catalytic activity">
    <reaction evidence="15 17">
        <text>L-threonyl-[protein] + ATP = O-phospho-L-threonyl-[protein] + ADP + H(+)</text>
        <dbReference type="Rhea" id="RHEA:46608"/>
        <dbReference type="Rhea" id="RHEA-COMP:11060"/>
        <dbReference type="Rhea" id="RHEA-COMP:11605"/>
        <dbReference type="ChEBI" id="CHEBI:15378"/>
        <dbReference type="ChEBI" id="CHEBI:30013"/>
        <dbReference type="ChEBI" id="CHEBI:30616"/>
        <dbReference type="ChEBI" id="CHEBI:61977"/>
        <dbReference type="ChEBI" id="CHEBI:456216"/>
        <dbReference type="EC" id="2.7.11.1"/>
    </reaction>
</comment>
<keyword evidence="8 17" id="KW-0418">Kinase</keyword>
<accession>A0AAN7IXZ3</accession>
<keyword evidence="14" id="KW-0325">Glycoprotein</keyword>
<gene>
    <name evidence="21" type="ORF">RGQ29_017608</name>
</gene>
<keyword evidence="11" id="KW-0472">Membrane</keyword>
<dbReference type="PIRSF" id="PIRSF000641">
    <property type="entry name" value="SRK"/>
    <property type="match status" value="1"/>
</dbReference>
<dbReference type="PANTHER" id="PTHR47976">
    <property type="entry name" value="G-TYPE LECTIN S-RECEPTOR-LIKE SERINE/THREONINE-PROTEIN KINASE SD2-5"/>
    <property type="match status" value="1"/>
</dbReference>
<evidence type="ECO:0000256" key="17">
    <source>
        <dbReference type="PIRNR" id="PIRNR000641"/>
    </source>
</evidence>
<evidence type="ECO:0000313" key="22">
    <source>
        <dbReference type="Proteomes" id="UP001324115"/>
    </source>
</evidence>
<dbReference type="Pfam" id="PF01453">
    <property type="entry name" value="B_lectin"/>
    <property type="match status" value="1"/>
</dbReference>
<dbReference type="InterPro" id="IPR024171">
    <property type="entry name" value="SRK-like_kinase"/>
</dbReference>
<evidence type="ECO:0000256" key="1">
    <source>
        <dbReference type="ARBA" id="ARBA00004479"/>
    </source>
</evidence>
<evidence type="ECO:0000256" key="10">
    <source>
        <dbReference type="ARBA" id="ARBA00022989"/>
    </source>
</evidence>
<evidence type="ECO:0000256" key="11">
    <source>
        <dbReference type="ARBA" id="ARBA00023136"/>
    </source>
</evidence>
<dbReference type="GO" id="GO:0005524">
    <property type="term" value="F:ATP binding"/>
    <property type="evidence" value="ECO:0007669"/>
    <property type="project" value="UniProtKB-UniRule"/>
</dbReference>
<evidence type="ECO:0000256" key="13">
    <source>
        <dbReference type="ARBA" id="ARBA00023170"/>
    </source>
</evidence>
<evidence type="ECO:0000256" key="15">
    <source>
        <dbReference type="ARBA" id="ARBA00047899"/>
    </source>
</evidence>
<proteinExistence type="inferred from homology"/>
<evidence type="ECO:0000256" key="12">
    <source>
        <dbReference type="ARBA" id="ARBA00023157"/>
    </source>
</evidence>
<keyword evidence="12" id="KW-1015">Disulfide bond</keyword>
<reference evidence="21 22" key="1">
    <citation type="journal article" date="2023" name="G3 (Bethesda)">
        <title>A haplotype-resolved chromosome-scale genome for Quercus rubra L. provides insights into the genetics of adaptive traits for red oak species.</title>
        <authorList>
            <person name="Kapoor B."/>
            <person name="Jenkins J."/>
            <person name="Schmutz J."/>
            <person name="Zhebentyayeva T."/>
            <person name="Kuelheim C."/>
            <person name="Coggeshall M."/>
            <person name="Heim C."/>
            <person name="Lasky J.R."/>
            <person name="Leites L."/>
            <person name="Islam-Faridi N."/>
            <person name="Romero-Severson J."/>
            <person name="DeLeo V.L."/>
            <person name="Lucas S.M."/>
            <person name="Lazic D."/>
            <person name="Gailing O."/>
            <person name="Carlson J."/>
            <person name="Staton M."/>
        </authorList>
    </citation>
    <scope>NUCLEOTIDE SEQUENCE [LARGE SCALE GENOMIC DNA]</scope>
    <source>
        <strain evidence="21">Pseudo-F2</strain>
    </source>
</reference>
<dbReference type="InterPro" id="IPR036426">
    <property type="entry name" value="Bulb-type_lectin_dom_sf"/>
</dbReference>
<keyword evidence="4 17" id="KW-0808">Transferase</keyword>
<dbReference type="PANTHER" id="PTHR47976:SF27">
    <property type="entry name" value="RECEPTOR-LIKE SERINE_THREONINE-PROTEIN KINASE"/>
    <property type="match status" value="1"/>
</dbReference>
<dbReference type="Gene3D" id="3.30.200.20">
    <property type="entry name" value="Phosphorylase Kinase, domain 1"/>
    <property type="match status" value="1"/>
</dbReference>
<evidence type="ECO:0000313" key="21">
    <source>
        <dbReference type="EMBL" id="KAK4593559.1"/>
    </source>
</evidence>
<organism evidence="21 22">
    <name type="scientific">Quercus rubra</name>
    <name type="common">Northern red oak</name>
    <name type="synonym">Quercus borealis</name>
    <dbReference type="NCBI Taxonomy" id="3512"/>
    <lineage>
        <taxon>Eukaryota</taxon>
        <taxon>Viridiplantae</taxon>
        <taxon>Streptophyta</taxon>
        <taxon>Embryophyta</taxon>
        <taxon>Tracheophyta</taxon>
        <taxon>Spermatophyta</taxon>
        <taxon>Magnoliopsida</taxon>
        <taxon>eudicotyledons</taxon>
        <taxon>Gunneridae</taxon>
        <taxon>Pentapetalae</taxon>
        <taxon>rosids</taxon>
        <taxon>fabids</taxon>
        <taxon>Fagales</taxon>
        <taxon>Fagaceae</taxon>
        <taxon>Quercus</taxon>
    </lineage>
</organism>
<name>A0AAN7IXZ3_QUERU</name>
<keyword evidence="10" id="KW-1133">Transmembrane helix</keyword>
<dbReference type="SMART" id="SM00220">
    <property type="entry name" value="S_TKc"/>
    <property type="match status" value="1"/>
</dbReference>
<evidence type="ECO:0000256" key="16">
    <source>
        <dbReference type="ARBA" id="ARBA00048679"/>
    </source>
</evidence>
<dbReference type="Gene3D" id="2.90.10.10">
    <property type="entry name" value="Bulb-type lectin domain"/>
    <property type="match status" value="2"/>
</dbReference>
<dbReference type="InterPro" id="IPR000719">
    <property type="entry name" value="Prot_kinase_dom"/>
</dbReference>
<dbReference type="Proteomes" id="UP001324115">
    <property type="component" value="Unassembled WGS sequence"/>
</dbReference>
<evidence type="ECO:0000259" key="20">
    <source>
        <dbReference type="PROSITE" id="PS50927"/>
    </source>
</evidence>
<comment type="catalytic activity">
    <reaction evidence="16 17">
        <text>L-seryl-[protein] + ATP = O-phospho-L-seryl-[protein] + ADP + H(+)</text>
        <dbReference type="Rhea" id="RHEA:17989"/>
        <dbReference type="Rhea" id="RHEA-COMP:9863"/>
        <dbReference type="Rhea" id="RHEA-COMP:11604"/>
        <dbReference type="ChEBI" id="CHEBI:15378"/>
        <dbReference type="ChEBI" id="CHEBI:29999"/>
        <dbReference type="ChEBI" id="CHEBI:30616"/>
        <dbReference type="ChEBI" id="CHEBI:83421"/>
        <dbReference type="ChEBI" id="CHEBI:456216"/>
        <dbReference type="EC" id="2.7.11.1"/>
    </reaction>
</comment>
<keyword evidence="2 17" id="KW-0723">Serine/threonine-protein kinase</keyword>
<dbReference type="EMBL" id="JAXUIC010000004">
    <property type="protein sequence ID" value="KAK4593559.1"/>
    <property type="molecule type" value="Genomic_DNA"/>
</dbReference>
<evidence type="ECO:0000256" key="5">
    <source>
        <dbReference type="ARBA" id="ARBA00022692"/>
    </source>
</evidence>
<dbReference type="FunFam" id="3.30.200.20:FF:000059">
    <property type="entry name" value="S-receptor-like serine/threonine-protein kinase"/>
    <property type="match status" value="1"/>
</dbReference>
<keyword evidence="3" id="KW-0245">EGF-like domain</keyword>
<comment type="similarity">
    <text evidence="17">Belongs to the protein kinase superfamily. Ser/Thr protein kinase family.</text>
</comment>
<evidence type="ECO:0000256" key="18">
    <source>
        <dbReference type="PROSITE-ProRule" id="PRU10141"/>
    </source>
</evidence>
<keyword evidence="22" id="KW-1185">Reference proteome</keyword>
<dbReference type="PROSITE" id="PS50927">
    <property type="entry name" value="BULB_LECTIN"/>
    <property type="match status" value="1"/>
</dbReference>
<dbReference type="PROSITE" id="PS00107">
    <property type="entry name" value="PROTEIN_KINASE_ATP"/>
    <property type="match status" value="1"/>
</dbReference>
<evidence type="ECO:0000256" key="3">
    <source>
        <dbReference type="ARBA" id="ARBA00022536"/>
    </source>
</evidence>
<dbReference type="PROSITE" id="PS00108">
    <property type="entry name" value="PROTEIN_KINASE_ST"/>
    <property type="match status" value="1"/>
</dbReference>
<dbReference type="EC" id="2.7.11.1" evidence="17"/>
<sequence>MSSWPSPSTQFAFGFYPQGNDFMVGIWLVDIDNNITVVWTANRDDPPVTSNATLKLTKSGKLLLKTDEQGKEKPISTTSDSASFACMFDSGNFAFYNKNDSIIWETFRYPTDTIFGGRLFSSASETNHSTGRYRLKMQYDGNFVLELANTVDDASEVYWESLPGGYSRNRYGRNGYGLNKYCLVLNDAGLLQIINSTSMESVQNFTSLESNNSKTIYRATLDVGGVFRLYSHAFDETTGKLKASETQWSALQDKHICEVNGFCGFNSFCTLNDDKPYCACLPGTDFVDANHKSLGCVRNFAEVGRCGGGKDHVASYNITTTLNMMCNDIPFTNEPISTKEECLQSCLEDSNCEAALFTNSYVRRDTSMDTVAFFKVGKRSWNETIPVKPPAIVFKSKKVIVQILMFKIRVLRYKRLKENEVLGLTKGLTLNLFSYDELRRATNGFKDELGKGSFGTVYKGALYKGKKLVAVKRLEKLVEEGEREFRAEMLAIGRTYHKNLVQLLGYCAEGSKRLLVYEYMSNGSLADVLFKGVRRPDWDERVRIALDVTRGILYLHEECEAPIIHCDIKPSNILMDDFWIAKISDFGLAKLLMPNQTRTFTMRKNTPILVKANVYSYGMVLLAIVCCRRNMDVNASTPEEIVLSTWVYKCFFARELEKIVGGEEVDKRTLENMVKVGLWCIQDEPFLWITDISVPPCPTNIPT</sequence>
<feature type="binding site" evidence="18">
    <location>
        <position position="472"/>
    </location>
    <ligand>
        <name>ATP</name>
        <dbReference type="ChEBI" id="CHEBI:30616"/>
    </ligand>
</feature>
<dbReference type="SUPFAM" id="SSF56112">
    <property type="entry name" value="Protein kinase-like (PK-like)"/>
    <property type="match status" value="1"/>
</dbReference>
<dbReference type="InterPro" id="IPR008271">
    <property type="entry name" value="Ser/Thr_kinase_AS"/>
</dbReference>
<evidence type="ECO:0000256" key="6">
    <source>
        <dbReference type="ARBA" id="ARBA00022729"/>
    </source>
</evidence>
<feature type="domain" description="Protein kinase" evidence="19">
    <location>
        <begin position="443"/>
        <end position="703"/>
    </location>
</feature>
<dbReference type="InterPro" id="IPR017441">
    <property type="entry name" value="Protein_kinase_ATP_BS"/>
</dbReference>
<dbReference type="GO" id="GO:0004674">
    <property type="term" value="F:protein serine/threonine kinase activity"/>
    <property type="evidence" value="ECO:0007669"/>
    <property type="project" value="UniProtKB-KW"/>
</dbReference>
<evidence type="ECO:0000256" key="7">
    <source>
        <dbReference type="ARBA" id="ARBA00022741"/>
    </source>
</evidence>
<keyword evidence="9 17" id="KW-0067">ATP-binding</keyword>
<evidence type="ECO:0000256" key="9">
    <source>
        <dbReference type="ARBA" id="ARBA00022840"/>
    </source>
</evidence>
<evidence type="ECO:0000256" key="14">
    <source>
        <dbReference type="ARBA" id="ARBA00023180"/>
    </source>
</evidence>
<keyword evidence="13" id="KW-0675">Receptor</keyword>
<comment type="subcellular location">
    <subcellularLocation>
        <location evidence="1">Membrane</location>
        <topology evidence="1">Single-pass type I membrane protein</topology>
    </subcellularLocation>
</comment>
<dbReference type="Gene3D" id="1.10.510.10">
    <property type="entry name" value="Transferase(Phosphotransferase) domain 1"/>
    <property type="match status" value="1"/>
</dbReference>
<dbReference type="PROSITE" id="PS50011">
    <property type="entry name" value="PROTEIN_KINASE_DOM"/>
    <property type="match status" value="1"/>
</dbReference>
<protein>
    <recommendedName>
        <fullName evidence="17">Receptor-like serine/threonine-protein kinase</fullName>
        <ecNumber evidence="17">2.7.11.1</ecNumber>
    </recommendedName>
</protein>
<dbReference type="SUPFAM" id="SSF51110">
    <property type="entry name" value="alpha-D-mannose-specific plant lectins"/>
    <property type="match status" value="1"/>
</dbReference>
<keyword evidence="5" id="KW-0812">Transmembrane</keyword>
<feature type="domain" description="Bulb-type lectin" evidence="20">
    <location>
        <begin position="1"/>
        <end position="108"/>
    </location>
</feature>
<dbReference type="SMART" id="SM00108">
    <property type="entry name" value="B_lectin"/>
    <property type="match status" value="1"/>
</dbReference>
<dbReference type="InterPro" id="IPR011009">
    <property type="entry name" value="Kinase-like_dom_sf"/>
</dbReference>
<dbReference type="GO" id="GO:0016020">
    <property type="term" value="C:membrane"/>
    <property type="evidence" value="ECO:0007669"/>
    <property type="project" value="UniProtKB-SubCell"/>
</dbReference>
<evidence type="ECO:0000256" key="2">
    <source>
        <dbReference type="ARBA" id="ARBA00022527"/>
    </source>
</evidence>
<comment type="caution">
    <text evidence="21">The sequence shown here is derived from an EMBL/GenBank/DDBJ whole genome shotgun (WGS) entry which is preliminary data.</text>
</comment>
<keyword evidence="7 17" id="KW-0547">Nucleotide-binding</keyword>
<dbReference type="AlphaFoldDB" id="A0AAN7IXZ3"/>
<evidence type="ECO:0000256" key="4">
    <source>
        <dbReference type="ARBA" id="ARBA00022679"/>
    </source>
</evidence>
<dbReference type="InterPro" id="IPR051343">
    <property type="entry name" value="G-type_lectin_kinases/EP1-like"/>
</dbReference>
<evidence type="ECO:0000259" key="19">
    <source>
        <dbReference type="PROSITE" id="PS50011"/>
    </source>
</evidence>
<dbReference type="FunFam" id="1.10.510.10:FF:001023">
    <property type="entry name" value="Os07g0541700 protein"/>
    <property type="match status" value="1"/>
</dbReference>
<dbReference type="Pfam" id="PF00069">
    <property type="entry name" value="Pkinase"/>
    <property type="match status" value="1"/>
</dbReference>
<evidence type="ECO:0000256" key="8">
    <source>
        <dbReference type="ARBA" id="ARBA00022777"/>
    </source>
</evidence>